<accession>A0A127QQE8</accession>
<dbReference type="Proteomes" id="UP000071778">
    <property type="component" value="Chromosome"/>
</dbReference>
<evidence type="ECO:0000313" key="1">
    <source>
        <dbReference type="EMBL" id="AMP12015.1"/>
    </source>
</evidence>
<name>A0A127QQE8_9BURK</name>
<keyword evidence="2" id="KW-1185">Reference proteome</keyword>
<sequence length="57" mass="6532">MAEALTYHDAYMSDSVYSPRKNHIDILAKRALNDSLYTWLGNLISEGYSIKAKDHDE</sequence>
<dbReference type="EMBL" id="CP013235">
    <property type="protein sequence ID" value="AMP12015.1"/>
    <property type="molecule type" value="Genomic_DNA"/>
</dbReference>
<proteinExistence type="predicted"/>
<dbReference type="AlphaFoldDB" id="A0A127QQE8"/>
<organism evidence="1 2">
    <name type="scientific">Collimonas arenae</name>
    <dbReference type="NCBI Taxonomy" id="279058"/>
    <lineage>
        <taxon>Bacteria</taxon>
        <taxon>Pseudomonadati</taxon>
        <taxon>Pseudomonadota</taxon>
        <taxon>Betaproteobacteria</taxon>
        <taxon>Burkholderiales</taxon>
        <taxon>Oxalobacteraceae</taxon>
        <taxon>Collimonas</taxon>
    </lineage>
</organism>
<gene>
    <name evidence="1" type="ORF">CAter282_4355</name>
</gene>
<evidence type="ECO:0000313" key="2">
    <source>
        <dbReference type="Proteomes" id="UP000071778"/>
    </source>
</evidence>
<reference evidence="1 2" key="1">
    <citation type="submission" date="2015-11" db="EMBL/GenBank/DDBJ databases">
        <title>Exploring the genomic traits of fungus-feeding bacterial genus Collimonas.</title>
        <authorList>
            <person name="Song C."/>
            <person name="Schmidt R."/>
            <person name="de Jager V."/>
            <person name="Krzyzanowska D."/>
            <person name="Jongedijk E."/>
            <person name="Cankar K."/>
            <person name="Beekwilder J."/>
            <person name="van Veen A."/>
            <person name="de Boer W."/>
            <person name="van Veen J.A."/>
            <person name="Garbeva P."/>
        </authorList>
    </citation>
    <scope>NUCLEOTIDE SEQUENCE [LARGE SCALE GENOMIC DNA]</scope>
    <source>
        <strain evidence="1 2">Ter282</strain>
    </source>
</reference>
<protein>
    <submittedName>
        <fullName evidence="1">Uncharacterized protein</fullName>
    </submittedName>
</protein>
<dbReference type="PATRIC" id="fig|279058.18.peg.4293"/>